<dbReference type="GO" id="GO:0016042">
    <property type="term" value="P:lipid catabolic process"/>
    <property type="evidence" value="ECO:0007669"/>
    <property type="project" value="InterPro"/>
</dbReference>
<accession>A0A0D8XDE0</accession>
<dbReference type="PANTHER" id="PTHR32015:SF3">
    <property type="entry name" value="TRIACYLGLYCEROL LIPASE"/>
    <property type="match status" value="1"/>
</dbReference>
<dbReference type="PANTHER" id="PTHR32015">
    <property type="entry name" value="FASTING INDUCED LIPASE"/>
    <property type="match status" value="1"/>
</dbReference>
<evidence type="ECO:0000313" key="2">
    <source>
        <dbReference type="Proteomes" id="UP000053766"/>
    </source>
</evidence>
<dbReference type="Proteomes" id="UP000053766">
    <property type="component" value="Unassembled WGS sequence"/>
</dbReference>
<gene>
    <name evidence="1" type="ORF">DICVIV_12245</name>
</gene>
<evidence type="ECO:0000313" key="1">
    <source>
        <dbReference type="EMBL" id="KJH41772.1"/>
    </source>
</evidence>
<name>A0A0D8XDE0_DICVI</name>
<keyword evidence="2" id="KW-1185">Reference proteome</keyword>
<protein>
    <submittedName>
        <fullName evidence="1">Uncharacterized protein</fullName>
    </submittedName>
</protein>
<dbReference type="InterPro" id="IPR002918">
    <property type="entry name" value="Lipase_EstA/Esterase_EstB"/>
</dbReference>
<sequence>MNSRVSGDVKAVDVRGNTNPIRFSYSSVRLPYVNDRVQHPHSIQYFYLCLESCEDKSLLRHNILSSRHFMYHQLTILSVLVQFISSEFTPHFRKFLHESYGVGIAGTLERTDLGLDASLGGMQNNNDVPKKQAVILVHGVTNKITRFMGSS</sequence>
<reference evidence="1 2" key="1">
    <citation type="submission" date="2013-11" db="EMBL/GenBank/DDBJ databases">
        <title>Draft genome of the bovine lungworm Dictyocaulus viviparus.</title>
        <authorList>
            <person name="Mitreva M."/>
        </authorList>
    </citation>
    <scope>NUCLEOTIDE SEQUENCE [LARGE SCALE GENOMIC DNA]</scope>
    <source>
        <strain evidence="1 2">HannoverDv2000</strain>
    </source>
</reference>
<dbReference type="AlphaFoldDB" id="A0A0D8XDE0"/>
<reference evidence="2" key="2">
    <citation type="journal article" date="2016" name="Sci. Rep.">
        <title>Dictyocaulus viviparus genome, variome and transcriptome elucidate lungworm biology and support future intervention.</title>
        <authorList>
            <person name="McNulty S.N."/>
            <person name="Strube C."/>
            <person name="Rosa B.A."/>
            <person name="Martin J.C."/>
            <person name="Tyagi R."/>
            <person name="Choi Y.J."/>
            <person name="Wang Q."/>
            <person name="Hallsworth Pepin K."/>
            <person name="Zhang X."/>
            <person name="Ozersky P."/>
            <person name="Wilson R.K."/>
            <person name="Sternberg P.W."/>
            <person name="Gasser R.B."/>
            <person name="Mitreva M."/>
        </authorList>
    </citation>
    <scope>NUCLEOTIDE SEQUENCE [LARGE SCALE GENOMIC DNA]</scope>
    <source>
        <strain evidence="2">HannoverDv2000</strain>
    </source>
</reference>
<proteinExistence type="predicted"/>
<organism evidence="1 2">
    <name type="scientific">Dictyocaulus viviparus</name>
    <name type="common">Bovine lungworm</name>
    <dbReference type="NCBI Taxonomy" id="29172"/>
    <lineage>
        <taxon>Eukaryota</taxon>
        <taxon>Metazoa</taxon>
        <taxon>Ecdysozoa</taxon>
        <taxon>Nematoda</taxon>
        <taxon>Chromadorea</taxon>
        <taxon>Rhabditida</taxon>
        <taxon>Rhabditina</taxon>
        <taxon>Rhabditomorpha</taxon>
        <taxon>Strongyloidea</taxon>
        <taxon>Metastrongylidae</taxon>
        <taxon>Dictyocaulus</taxon>
    </lineage>
</organism>
<dbReference type="OrthoDB" id="5863113at2759"/>
<dbReference type="EMBL" id="KN716763">
    <property type="protein sequence ID" value="KJH41772.1"/>
    <property type="molecule type" value="Genomic_DNA"/>
</dbReference>
<dbReference type="GO" id="GO:0016298">
    <property type="term" value="F:lipase activity"/>
    <property type="evidence" value="ECO:0007669"/>
    <property type="project" value="TreeGrafter"/>
</dbReference>